<protein>
    <submittedName>
        <fullName evidence="3">Uncharacterized protein</fullName>
    </submittedName>
</protein>
<keyword evidence="2" id="KW-0732">Signal</keyword>
<feature type="signal peptide" evidence="2">
    <location>
        <begin position="1"/>
        <end position="20"/>
    </location>
</feature>
<comment type="caution">
    <text evidence="3">The sequence shown here is derived from an EMBL/GenBank/DDBJ whole genome shotgun (WGS) entry which is preliminary data.</text>
</comment>
<accession>A0A813M152</accession>
<evidence type="ECO:0000313" key="3">
    <source>
        <dbReference type="EMBL" id="CAE8743974.1"/>
    </source>
</evidence>
<proteinExistence type="predicted"/>
<feature type="region of interest" description="Disordered" evidence="1">
    <location>
        <begin position="63"/>
        <end position="92"/>
    </location>
</feature>
<feature type="chain" id="PRO_5032945434" evidence="2">
    <location>
        <begin position="21"/>
        <end position="461"/>
    </location>
</feature>
<reference evidence="3" key="1">
    <citation type="submission" date="2021-02" db="EMBL/GenBank/DDBJ databases">
        <authorList>
            <person name="Dougan E. K."/>
            <person name="Rhodes N."/>
            <person name="Thang M."/>
            <person name="Chan C."/>
        </authorList>
    </citation>
    <scope>NUCLEOTIDE SEQUENCE</scope>
</reference>
<evidence type="ECO:0000256" key="1">
    <source>
        <dbReference type="SAM" id="MobiDB-lite"/>
    </source>
</evidence>
<evidence type="ECO:0000256" key="2">
    <source>
        <dbReference type="SAM" id="SignalP"/>
    </source>
</evidence>
<organism evidence="3 4">
    <name type="scientific">Polarella glacialis</name>
    <name type="common">Dinoflagellate</name>
    <dbReference type="NCBI Taxonomy" id="89957"/>
    <lineage>
        <taxon>Eukaryota</taxon>
        <taxon>Sar</taxon>
        <taxon>Alveolata</taxon>
        <taxon>Dinophyceae</taxon>
        <taxon>Suessiales</taxon>
        <taxon>Suessiaceae</taxon>
        <taxon>Polarella</taxon>
    </lineage>
</organism>
<dbReference type="Proteomes" id="UP000626109">
    <property type="component" value="Unassembled WGS sequence"/>
</dbReference>
<evidence type="ECO:0000313" key="4">
    <source>
        <dbReference type="Proteomes" id="UP000626109"/>
    </source>
</evidence>
<feature type="compositionally biased region" description="Polar residues" evidence="1">
    <location>
        <begin position="66"/>
        <end position="92"/>
    </location>
</feature>
<dbReference type="AlphaFoldDB" id="A0A813M152"/>
<sequence length="461" mass="48521">MSPLLLSLLIGAISKSVASGASSLDGACVADPSRGLHDCKDDSLDDSEGANFIQTQIRKAAAVENQAKTQNGSSASTANLTEKSTGASSANQTQISIAAENQTQTQNGTDETGSNPQMDDVLAAFSAMMTIGAKIDINKGSDFPIDGYNNYIPPYSAHFQGIQRLRPKSGASTFLAMTGSCHTAGNLFIAEIKQAAASGPLVPASTRGNAFAAFNPFKAVLSGSVVTVVNVSALDDALTHTGGPAVWGNVLAVGVEAGCQTMMECPKKSKVIFYDVSDPLSLQKLPYFIDRPTLNAGAVGLVQQANGKFLLVVGDVDSAVLDFYVSSTTSGDLLTDPGWHQVASWKQEELLVKVGLLNYYLWYHNLNLVVQKDGTIFMIGSSRSPMAIGRDYFELFTVQPSESGVQVAKVASRAMVSHGCDFNAAAAIYVDSATSMLGYCSGWLPGNPYAPDAGVIHLNEF</sequence>
<name>A0A813M152_POLGL</name>
<gene>
    <name evidence="3" type="ORF">PGLA2088_LOCUS51666</name>
</gene>
<dbReference type="EMBL" id="CAJNNW010037698">
    <property type="protein sequence ID" value="CAE8743974.1"/>
    <property type="molecule type" value="Genomic_DNA"/>
</dbReference>